<organism evidence="2 3">
    <name type="scientific">Levilactobacillus tongjiangensis</name>
    <dbReference type="NCBI Taxonomy" id="2486023"/>
    <lineage>
        <taxon>Bacteria</taxon>
        <taxon>Bacillati</taxon>
        <taxon>Bacillota</taxon>
        <taxon>Bacilli</taxon>
        <taxon>Lactobacillales</taxon>
        <taxon>Lactobacillaceae</taxon>
        <taxon>Levilactobacillus</taxon>
    </lineage>
</organism>
<dbReference type="EMBL" id="JBHSSK010000021">
    <property type="protein sequence ID" value="MFC6207299.1"/>
    <property type="molecule type" value="Genomic_DNA"/>
</dbReference>
<keyword evidence="1" id="KW-0732">Signal</keyword>
<feature type="chain" id="PRO_5045299397" description="Lipoprotein" evidence="1">
    <location>
        <begin position="28"/>
        <end position="273"/>
    </location>
</feature>
<evidence type="ECO:0008006" key="4">
    <source>
        <dbReference type="Google" id="ProtNLM"/>
    </source>
</evidence>
<proteinExistence type="predicted"/>
<dbReference type="RefSeq" id="WP_125691814.1">
    <property type="nucleotide sequence ID" value="NZ_JBHSSK010000021.1"/>
</dbReference>
<feature type="signal peptide" evidence="1">
    <location>
        <begin position="1"/>
        <end position="27"/>
    </location>
</feature>
<protein>
    <recommendedName>
        <fullName evidence="4">Lipoprotein</fullName>
    </recommendedName>
</protein>
<gene>
    <name evidence="2" type="ORF">ACFP1G_07380</name>
</gene>
<evidence type="ECO:0000256" key="1">
    <source>
        <dbReference type="SAM" id="SignalP"/>
    </source>
</evidence>
<name>A0ABW1SS21_9LACO</name>
<sequence>MQKWGKWWLAALLGLAAIGASGVTAHAATSQYLTGNTGYVRTRKAMYVGIYQKKNGKYHQVKVKKNTLLNAEGTMSTGAASGDVKTTALFTYGVVNYARANQLKYKERATIPFTKANFKRVSLKAPIRTQIFKVGKGYTANSDNTNAAPTPGFFLTLDNYLQYYSKAQMAKDSGLMSQRWAVTSQNYKPTRSVKASKVTVKGNTTTVDYAKALKGLPNKKVGKHHYRLTITNKKTTGNLGMLPMDDVFDLYGTWTNYTVNGKPYFFGELEYGD</sequence>
<accession>A0ABW1SS21</accession>
<comment type="caution">
    <text evidence="2">The sequence shown here is derived from an EMBL/GenBank/DDBJ whole genome shotgun (WGS) entry which is preliminary data.</text>
</comment>
<reference evidence="3" key="1">
    <citation type="journal article" date="2019" name="Int. J. Syst. Evol. Microbiol.">
        <title>The Global Catalogue of Microorganisms (GCM) 10K type strain sequencing project: providing services to taxonomists for standard genome sequencing and annotation.</title>
        <authorList>
            <consortium name="The Broad Institute Genomics Platform"/>
            <consortium name="The Broad Institute Genome Sequencing Center for Infectious Disease"/>
            <person name="Wu L."/>
            <person name="Ma J."/>
        </authorList>
    </citation>
    <scope>NUCLEOTIDE SEQUENCE [LARGE SCALE GENOMIC DNA]</scope>
    <source>
        <strain evidence="3">CCM 8905</strain>
    </source>
</reference>
<dbReference type="Proteomes" id="UP001596254">
    <property type="component" value="Unassembled WGS sequence"/>
</dbReference>
<keyword evidence="3" id="KW-1185">Reference proteome</keyword>
<evidence type="ECO:0000313" key="2">
    <source>
        <dbReference type="EMBL" id="MFC6207299.1"/>
    </source>
</evidence>
<evidence type="ECO:0000313" key="3">
    <source>
        <dbReference type="Proteomes" id="UP001596254"/>
    </source>
</evidence>